<name>A0ABQ2M8G0_9MICC</name>
<keyword evidence="5" id="KW-1185">Reference proteome</keyword>
<dbReference type="PANTHER" id="PTHR30160">
    <property type="entry name" value="TETRAACYLDISACCHARIDE 4'-KINASE-RELATED"/>
    <property type="match status" value="1"/>
</dbReference>
<comment type="caution">
    <text evidence="4">The sequence shown here is derived from an EMBL/GenBank/DDBJ whole genome shotgun (WGS) entry which is preliminary data.</text>
</comment>
<dbReference type="InterPro" id="IPR051199">
    <property type="entry name" value="LPS_LOS_Heptosyltrfase"/>
</dbReference>
<dbReference type="GO" id="GO:0016740">
    <property type="term" value="F:transferase activity"/>
    <property type="evidence" value="ECO:0007669"/>
    <property type="project" value="UniProtKB-KW"/>
</dbReference>
<keyword evidence="1" id="KW-0328">Glycosyltransferase</keyword>
<evidence type="ECO:0000313" key="4">
    <source>
        <dbReference type="EMBL" id="GGO48127.1"/>
    </source>
</evidence>
<dbReference type="PANTHER" id="PTHR30160:SF1">
    <property type="entry name" value="LIPOPOLYSACCHARIDE 1,2-N-ACETYLGLUCOSAMINETRANSFERASE-RELATED"/>
    <property type="match status" value="1"/>
</dbReference>
<dbReference type="RefSeq" id="WP_188806677.1">
    <property type="nucleotide sequence ID" value="NZ_BAAAOU010000007.1"/>
</dbReference>
<feature type="region of interest" description="Disordered" evidence="3">
    <location>
        <begin position="348"/>
        <end position="370"/>
    </location>
</feature>
<dbReference type="Gene3D" id="3.40.50.2000">
    <property type="entry name" value="Glycogen Phosphorylase B"/>
    <property type="match status" value="2"/>
</dbReference>
<evidence type="ECO:0000256" key="3">
    <source>
        <dbReference type="SAM" id="MobiDB-lite"/>
    </source>
</evidence>
<evidence type="ECO:0000256" key="1">
    <source>
        <dbReference type="ARBA" id="ARBA00022676"/>
    </source>
</evidence>
<proteinExistence type="predicted"/>
<reference evidence="5" key="1">
    <citation type="journal article" date="2019" name="Int. J. Syst. Evol. Microbiol.">
        <title>The Global Catalogue of Microorganisms (GCM) 10K type strain sequencing project: providing services to taxonomists for standard genome sequencing and annotation.</title>
        <authorList>
            <consortium name="The Broad Institute Genomics Platform"/>
            <consortium name="The Broad Institute Genome Sequencing Center for Infectious Disease"/>
            <person name="Wu L."/>
            <person name="Ma J."/>
        </authorList>
    </citation>
    <scope>NUCLEOTIDE SEQUENCE [LARGE SCALE GENOMIC DNA]</scope>
    <source>
        <strain evidence="5">CGMCC 1.7064</strain>
    </source>
</reference>
<evidence type="ECO:0000313" key="5">
    <source>
        <dbReference type="Proteomes" id="UP000642509"/>
    </source>
</evidence>
<sequence length="370" mass="37893">MTRILAVRLDSDGDVLLTGPAIRVLAKIGTVDLLASPSGAAAARLLPGVHTVLEFDAPWSGFRPPAVDTRATLELVERLRVTGYDRAVIFTSFHQSPLPMALLARMAGIEHIVGTSTDYPGSLLDVRLKRADPPGGGHEVEAALEVAVAAGAPRPEHPILGVRRPLPPPPTQLPAALRSGGYVVLHPGASVPARGLRADHAGAIAAALAAAGHAVVVTGGPAERELVAETVALARGRHPDATVLDLAGATDLAGLASVLESADCTVVGNTGPAHLSAAVGTPVVSLFSPVVPAERWRPYGVPVRLLGDQHAPCRDSRARDCPVPGHPCLSGVSGADVVAAVAELTQPTDQPVRAAHEAGCGPLSTSRGDR</sequence>
<dbReference type="InterPro" id="IPR002201">
    <property type="entry name" value="Glyco_trans_9"/>
</dbReference>
<organism evidence="4 5">
    <name type="scientific">Citricoccus zhacaiensis</name>
    <dbReference type="NCBI Taxonomy" id="489142"/>
    <lineage>
        <taxon>Bacteria</taxon>
        <taxon>Bacillati</taxon>
        <taxon>Actinomycetota</taxon>
        <taxon>Actinomycetes</taxon>
        <taxon>Micrococcales</taxon>
        <taxon>Micrococcaceae</taxon>
        <taxon>Citricoccus</taxon>
    </lineage>
</organism>
<accession>A0ABQ2M8G0</accession>
<dbReference type="SUPFAM" id="SSF53756">
    <property type="entry name" value="UDP-Glycosyltransferase/glycogen phosphorylase"/>
    <property type="match status" value="1"/>
</dbReference>
<dbReference type="Pfam" id="PF01075">
    <property type="entry name" value="Glyco_transf_9"/>
    <property type="match status" value="1"/>
</dbReference>
<dbReference type="EMBL" id="BMLQ01000008">
    <property type="protein sequence ID" value="GGO48127.1"/>
    <property type="molecule type" value="Genomic_DNA"/>
</dbReference>
<protein>
    <submittedName>
        <fullName evidence="4">Glycosyl transferase</fullName>
    </submittedName>
</protein>
<gene>
    <name evidence="4" type="ORF">GCM10010977_27000</name>
</gene>
<evidence type="ECO:0000256" key="2">
    <source>
        <dbReference type="ARBA" id="ARBA00022679"/>
    </source>
</evidence>
<keyword evidence="2 4" id="KW-0808">Transferase</keyword>
<dbReference type="Proteomes" id="UP000642509">
    <property type="component" value="Unassembled WGS sequence"/>
</dbReference>
<dbReference type="CDD" id="cd03789">
    <property type="entry name" value="GT9_LPS_heptosyltransferase"/>
    <property type="match status" value="1"/>
</dbReference>